<accession>A0A6J2WWY1</accession>
<comment type="function">
    <text evidence="7">Component of the MICOS complex, a large protein complex of the mitochondrial inner membrane that plays crucial roles in the maintenance of crista junctions, inner membrane architecture, and formation of contact sites to the outer membrane.</text>
</comment>
<gene>
    <name evidence="10" type="primary">apooa</name>
</gene>
<evidence type="ECO:0000313" key="9">
    <source>
        <dbReference type="Proteomes" id="UP000504632"/>
    </source>
</evidence>
<feature type="compositionally biased region" description="Basic and acidic residues" evidence="8">
    <location>
        <begin position="200"/>
        <end position="215"/>
    </location>
</feature>
<dbReference type="GO" id="GO:0042407">
    <property type="term" value="P:cristae formation"/>
    <property type="evidence" value="ECO:0007669"/>
    <property type="project" value="InterPro"/>
</dbReference>
<organism evidence="9 10">
    <name type="scientific">Chanos chanos</name>
    <name type="common">Milkfish</name>
    <name type="synonym">Mugil chanos</name>
    <dbReference type="NCBI Taxonomy" id="29144"/>
    <lineage>
        <taxon>Eukaryota</taxon>
        <taxon>Metazoa</taxon>
        <taxon>Chordata</taxon>
        <taxon>Craniata</taxon>
        <taxon>Vertebrata</taxon>
        <taxon>Euteleostomi</taxon>
        <taxon>Actinopterygii</taxon>
        <taxon>Neopterygii</taxon>
        <taxon>Teleostei</taxon>
        <taxon>Ostariophysi</taxon>
        <taxon>Gonorynchiformes</taxon>
        <taxon>Chanidae</taxon>
        <taxon>Chanos</taxon>
    </lineage>
</organism>
<name>A0A6J2WWY1_CHACN</name>
<evidence type="ECO:0000256" key="6">
    <source>
        <dbReference type="ARBA" id="ARBA00023136"/>
    </source>
</evidence>
<dbReference type="InParanoid" id="A0A6J2WWY1"/>
<proteinExistence type="inferred from homology"/>
<dbReference type="InterPro" id="IPR019166">
    <property type="entry name" value="MIC26/MIC27"/>
</dbReference>
<evidence type="ECO:0000256" key="5">
    <source>
        <dbReference type="ARBA" id="ARBA00023128"/>
    </source>
</evidence>
<evidence type="ECO:0000256" key="7">
    <source>
        <dbReference type="RuleBase" id="RU363021"/>
    </source>
</evidence>
<comment type="subcellular location">
    <subcellularLocation>
        <location evidence="7">Mitochondrion inner membrane</location>
    </subcellularLocation>
    <subcellularLocation>
        <location evidence="1">Mitochondrion membrane</location>
    </subcellularLocation>
</comment>
<keyword evidence="9" id="KW-1185">Reference proteome</keyword>
<dbReference type="RefSeq" id="XP_030648711.1">
    <property type="nucleotide sequence ID" value="XM_030792851.1"/>
</dbReference>
<reference evidence="10" key="1">
    <citation type="submission" date="2025-08" db="UniProtKB">
        <authorList>
            <consortium name="RefSeq"/>
        </authorList>
    </citation>
    <scope>IDENTIFICATION</scope>
</reference>
<evidence type="ECO:0000313" key="10">
    <source>
        <dbReference type="RefSeq" id="XP_030648711.1"/>
    </source>
</evidence>
<comment type="similarity">
    <text evidence="2">Belongs to the apolipoprotein O/MICOS complex subunit Mic27 family.</text>
</comment>
<feature type="region of interest" description="Disordered" evidence="8">
    <location>
        <begin position="196"/>
        <end position="215"/>
    </location>
</feature>
<comment type="subunit">
    <text evidence="7">Component of the mitochondrial contact site and cristae organizing system (MICOS) complex.</text>
</comment>
<dbReference type="FunCoup" id="A0A6J2WWY1">
    <property type="interactions" value="625"/>
</dbReference>
<evidence type="ECO:0000256" key="2">
    <source>
        <dbReference type="ARBA" id="ARBA00010904"/>
    </source>
</evidence>
<keyword evidence="6" id="KW-0472">Membrane</keyword>
<keyword evidence="5 7" id="KW-0496">Mitochondrion</keyword>
<dbReference type="Pfam" id="PF09769">
    <property type="entry name" value="ApoO"/>
    <property type="match status" value="1"/>
</dbReference>
<dbReference type="OrthoDB" id="9421762at2759"/>
<evidence type="ECO:0000256" key="3">
    <source>
        <dbReference type="ARBA" id="ARBA00022692"/>
    </source>
</evidence>
<dbReference type="AlphaFoldDB" id="A0A6J2WWY1"/>
<dbReference type="PANTHER" id="PTHR14564">
    <property type="entry name" value="MICOS COMPLEX SUBUNIT MIC26 / MIC27 FAMILY MEMBER"/>
    <property type="match status" value="1"/>
</dbReference>
<dbReference type="Proteomes" id="UP000504632">
    <property type="component" value="Chromosome 15"/>
</dbReference>
<evidence type="ECO:0000256" key="8">
    <source>
        <dbReference type="SAM" id="MobiDB-lite"/>
    </source>
</evidence>
<keyword evidence="4" id="KW-1133">Transmembrane helix</keyword>
<dbReference type="GeneID" id="115828764"/>
<sequence length="215" mass="23315">MTMYKVGGVTGVSGTLGLMSAPVLAAGKEETPNGVLKVDELSLYTVPQQTFRYVEPEVGQVEQGVSSLRKMAEPYITKCQQTSHSIRQRVKGVYEKVKPKVDGAIQFGQDSYVYLQNPPPEFYPRAGVIGFAGILGLFLARGSRLKKLIYPAGLMSLGTAMYYPQQAANIAKNTGDCLYDCALQAYVAVETLVKPSPKPITEKNPEDKASAQKAT</sequence>
<dbReference type="GO" id="GO:0061617">
    <property type="term" value="C:MICOS complex"/>
    <property type="evidence" value="ECO:0007669"/>
    <property type="project" value="UniProtKB-UniRule"/>
</dbReference>
<keyword evidence="7" id="KW-0999">Mitochondrion inner membrane</keyword>
<evidence type="ECO:0000256" key="4">
    <source>
        <dbReference type="ARBA" id="ARBA00022989"/>
    </source>
</evidence>
<protein>
    <recommendedName>
        <fullName evidence="7">MICOS complex subunit</fullName>
    </recommendedName>
</protein>
<dbReference type="CTD" id="641319"/>
<evidence type="ECO:0000256" key="1">
    <source>
        <dbReference type="ARBA" id="ARBA00004325"/>
    </source>
</evidence>
<dbReference type="InterPro" id="IPR033182">
    <property type="entry name" value="MIC26/MIC27_animal"/>
</dbReference>
<keyword evidence="3" id="KW-0812">Transmembrane</keyword>